<evidence type="ECO:0000313" key="7">
    <source>
        <dbReference type="EMBL" id="GAA1514416.1"/>
    </source>
</evidence>
<comment type="function">
    <text evidence="5">Nucleotidase that shows phosphatase activity on nucleoside 5'-monophosphates.</text>
</comment>
<comment type="cofactor">
    <cofactor evidence="5">
        <name>a divalent metal cation</name>
        <dbReference type="ChEBI" id="CHEBI:60240"/>
    </cofactor>
    <text evidence="5">Binds 1 divalent metal cation per subunit.</text>
</comment>
<evidence type="ECO:0000259" key="6">
    <source>
        <dbReference type="Pfam" id="PF01975"/>
    </source>
</evidence>
<evidence type="ECO:0000256" key="4">
    <source>
        <dbReference type="ARBA" id="ARBA00022801"/>
    </source>
</evidence>
<organism evidence="7 8">
    <name type="scientific">Kribbella lupini</name>
    <dbReference type="NCBI Taxonomy" id="291602"/>
    <lineage>
        <taxon>Bacteria</taxon>
        <taxon>Bacillati</taxon>
        <taxon>Actinomycetota</taxon>
        <taxon>Actinomycetes</taxon>
        <taxon>Propionibacteriales</taxon>
        <taxon>Kribbellaceae</taxon>
        <taxon>Kribbella</taxon>
    </lineage>
</organism>
<accession>A0ABN2AB37</accession>
<protein>
    <recommendedName>
        <fullName evidence="5">5'-nucleotidase SurE</fullName>
        <ecNumber evidence="5">3.1.3.5</ecNumber>
    </recommendedName>
    <alternativeName>
        <fullName evidence="5">Nucleoside 5'-monophosphate phosphohydrolase</fullName>
    </alternativeName>
</protein>
<dbReference type="EC" id="3.1.3.5" evidence="5"/>
<comment type="similarity">
    <text evidence="2 5">Belongs to the SurE nucleotidase family.</text>
</comment>
<dbReference type="PANTHER" id="PTHR30457:SF0">
    <property type="entry name" value="PHOSPHATASE, PUTATIVE (AFU_ORTHOLOGUE AFUA_4G01070)-RELATED"/>
    <property type="match status" value="1"/>
</dbReference>
<dbReference type="InterPro" id="IPR036523">
    <property type="entry name" value="SurE-like_sf"/>
</dbReference>
<keyword evidence="5" id="KW-0547">Nucleotide-binding</keyword>
<evidence type="ECO:0000256" key="5">
    <source>
        <dbReference type="HAMAP-Rule" id="MF_00060"/>
    </source>
</evidence>
<keyword evidence="3 5" id="KW-0479">Metal-binding</keyword>
<dbReference type="PANTHER" id="PTHR30457">
    <property type="entry name" value="5'-NUCLEOTIDASE SURE"/>
    <property type="match status" value="1"/>
</dbReference>
<keyword evidence="4 5" id="KW-0378">Hydrolase</keyword>
<sequence length="253" mass="25390">MASRVLITNDDGYRARGIRALGAALAAAGYDVLAVAPLDDQSGVGSARAGMVDRPIRTASETVDGVTYIGVDGTPALAVTLALVGSFGDVPDLVVSGINHGHNIGVPILHSGTVAAALTAAGQGASAIAVSIDSEDPKHLDTAGGVAARALDWLASEPAGTVLTVNVPDRPLEELEGVRRARLAPIGRSRIVGAQAPTGEPMITLAPPSAGAEADTDEALLAAGFVTVTPIVGIREVDSSAAADYLSQHLVKG</sequence>
<dbReference type="SUPFAM" id="SSF64167">
    <property type="entry name" value="SurE-like"/>
    <property type="match status" value="1"/>
</dbReference>
<gene>
    <name evidence="5" type="primary">surE</name>
    <name evidence="7" type="ORF">GCM10009741_10990</name>
</gene>
<comment type="catalytic activity">
    <reaction evidence="1 5">
        <text>a ribonucleoside 5'-phosphate + H2O = a ribonucleoside + phosphate</text>
        <dbReference type="Rhea" id="RHEA:12484"/>
        <dbReference type="ChEBI" id="CHEBI:15377"/>
        <dbReference type="ChEBI" id="CHEBI:18254"/>
        <dbReference type="ChEBI" id="CHEBI:43474"/>
        <dbReference type="ChEBI" id="CHEBI:58043"/>
        <dbReference type="EC" id="3.1.3.5"/>
    </reaction>
</comment>
<keyword evidence="8" id="KW-1185">Reference proteome</keyword>
<dbReference type="NCBIfam" id="TIGR00087">
    <property type="entry name" value="surE"/>
    <property type="match status" value="1"/>
</dbReference>
<evidence type="ECO:0000313" key="8">
    <source>
        <dbReference type="Proteomes" id="UP001500363"/>
    </source>
</evidence>
<reference evidence="7 8" key="1">
    <citation type="journal article" date="2019" name="Int. J. Syst. Evol. Microbiol.">
        <title>The Global Catalogue of Microorganisms (GCM) 10K type strain sequencing project: providing services to taxonomists for standard genome sequencing and annotation.</title>
        <authorList>
            <consortium name="The Broad Institute Genomics Platform"/>
            <consortium name="The Broad Institute Genome Sequencing Center for Infectious Disease"/>
            <person name="Wu L."/>
            <person name="Ma J."/>
        </authorList>
    </citation>
    <scope>NUCLEOTIDE SEQUENCE [LARGE SCALE GENOMIC DNA]</scope>
    <source>
        <strain evidence="7 8">JCM 14303</strain>
    </source>
</reference>
<keyword evidence="5" id="KW-0963">Cytoplasm</keyword>
<comment type="caution">
    <text evidence="7">The sequence shown here is derived from an EMBL/GenBank/DDBJ whole genome shotgun (WGS) entry which is preliminary data.</text>
</comment>
<comment type="subcellular location">
    <subcellularLocation>
        <location evidence="5">Cytoplasm</location>
    </subcellularLocation>
</comment>
<evidence type="ECO:0000256" key="2">
    <source>
        <dbReference type="ARBA" id="ARBA00011062"/>
    </source>
</evidence>
<feature type="binding site" evidence="5">
    <location>
        <position position="10"/>
    </location>
    <ligand>
        <name>a divalent metal cation</name>
        <dbReference type="ChEBI" id="CHEBI:60240"/>
    </ligand>
</feature>
<evidence type="ECO:0000256" key="1">
    <source>
        <dbReference type="ARBA" id="ARBA00000815"/>
    </source>
</evidence>
<name>A0ABN2AB37_9ACTN</name>
<dbReference type="EMBL" id="BAAANC010000001">
    <property type="protein sequence ID" value="GAA1514416.1"/>
    <property type="molecule type" value="Genomic_DNA"/>
</dbReference>
<feature type="binding site" evidence="5">
    <location>
        <position position="99"/>
    </location>
    <ligand>
        <name>a divalent metal cation</name>
        <dbReference type="ChEBI" id="CHEBI:60240"/>
    </ligand>
</feature>
<feature type="binding site" evidence="5">
    <location>
        <position position="42"/>
    </location>
    <ligand>
        <name>a divalent metal cation</name>
        <dbReference type="ChEBI" id="CHEBI:60240"/>
    </ligand>
</feature>
<dbReference type="Gene3D" id="3.40.1210.10">
    <property type="entry name" value="Survival protein SurE-like phosphatase/nucleotidase"/>
    <property type="match status" value="1"/>
</dbReference>
<feature type="binding site" evidence="5">
    <location>
        <position position="11"/>
    </location>
    <ligand>
        <name>a divalent metal cation</name>
        <dbReference type="ChEBI" id="CHEBI:60240"/>
    </ligand>
</feature>
<dbReference type="InterPro" id="IPR030048">
    <property type="entry name" value="SurE"/>
</dbReference>
<dbReference type="Pfam" id="PF01975">
    <property type="entry name" value="SurE"/>
    <property type="match status" value="1"/>
</dbReference>
<dbReference type="Proteomes" id="UP001500363">
    <property type="component" value="Unassembled WGS sequence"/>
</dbReference>
<evidence type="ECO:0000256" key="3">
    <source>
        <dbReference type="ARBA" id="ARBA00022723"/>
    </source>
</evidence>
<dbReference type="RefSeq" id="WP_344170329.1">
    <property type="nucleotide sequence ID" value="NZ_BAAANC010000001.1"/>
</dbReference>
<dbReference type="InterPro" id="IPR002828">
    <property type="entry name" value="SurE-like_Pase/nucleotidase"/>
</dbReference>
<dbReference type="HAMAP" id="MF_00060">
    <property type="entry name" value="SurE"/>
    <property type="match status" value="1"/>
</dbReference>
<feature type="domain" description="Survival protein SurE-like phosphatase/nucleotidase" evidence="6">
    <location>
        <begin position="5"/>
        <end position="184"/>
    </location>
</feature>
<proteinExistence type="inferred from homology"/>